<evidence type="ECO:0000313" key="2">
    <source>
        <dbReference type="Proteomes" id="UP001371456"/>
    </source>
</evidence>
<protein>
    <submittedName>
        <fullName evidence="1">Uncharacterized protein</fullName>
    </submittedName>
</protein>
<organism evidence="1 2">
    <name type="scientific">Solanum bulbocastanum</name>
    <name type="common">Wild potato</name>
    <dbReference type="NCBI Taxonomy" id="147425"/>
    <lineage>
        <taxon>Eukaryota</taxon>
        <taxon>Viridiplantae</taxon>
        <taxon>Streptophyta</taxon>
        <taxon>Embryophyta</taxon>
        <taxon>Tracheophyta</taxon>
        <taxon>Spermatophyta</taxon>
        <taxon>Magnoliopsida</taxon>
        <taxon>eudicotyledons</taxon>
        <taxon>Gunneridae</taxon>
        <taxon>Pentapetalae</taxon>
        <taxon>asterids</taxon>
        <taxon>lamiids</taxon>
        <taxon>Solanales</taxon>
        <taxon>Solanaceae</taxon>
        <taxon>Solanoideae</taxon>
        <taxon>Solaneae</taxon>
        <taxon>Solanum</taxon>
    </lineage>
</organism>
<evidence type="ECO:0000313" key="1">
    <source>
        <dbReference type="EMBL" id="KAK6789503.1"/>
    </source>
</evidence>
<name>A0AAN8TRF8_SOLBU</name>
<keyword evidence="2" id="KW-1185">Reference proteome</keyword>
<gene>
    <name evidence="1" type="ORF">RDI58_013303</name>
</gene>
<sequence>MCYIPTASIVGKTEAHLSIALTARGLEEWVDWVQSQNEQVSDLSKLVGRFCLKKRMFFSGSLI</sequence>
<dbReference type="EMBL" id="JBANQN010000005">
    <property type="protein sequence ID" value="KAK6789503.1"/>
    <property type="molecule type" value="Genomic_DNA"/>
</dbReference>
<dbReference type="AlphaFoldDB" id="A0AAN8TRF8"/>
<accession>A0AAN8TRF8</accession>
<dbReference type="Proteomes" id="UP001371456">
    <property type="component" value="Unassembled WGS sequence"/>
</dbReference>
<comment type="caution">
    <text evidence="1">The sequence shown here is derived from an EMBL/GenBank/DDBJ whole genome shotgun (WGS) entry which is preliminary data.</text>
</comment>
<proteinExistence type="predicted"/>
<reference evidence="1 2" key="1">
    <citation type="submission" date="2024-02" db="EMBL/GenBank/DDBJ databases">
        <title>de novo genome assembly of Solanum bulbocastanum strain 11H21.</title>
        <authorList>
            <person name="Hosaka A.J."/>
        </authorList>
    </citation>
    <scope>NUCLEOTIDE SEQUENCE [LARGE SCALE GENOMIC DNA]</scope>
    <source>
        <tissue evidence="1">Young leaves</tissue>
    </source>
</reference>